<name>A0A941CNU4_9CLOT</name>
<proteinExistence type="predicted"/>
<protein>
    <submittedName>
        <fullName evidence="3">NERD domain-containing protein</fullName>
    </submittedName>
</protein>
<dbReference type="Proteomes" id="UP000675379">
    <property type="component" value="Unassembled WGS sequence"/>
</dbReference>
<keyword evidence="4" id="KW-1185">Reference proteome</keyword>
<dbReference type="AlphaFoldDB" id="A0A941CNU4"/>
<dbReference type="Pfam" id="PF08378">
    <property type="entry name" value="NERD"/>
    <property type="match status" value="1"/>
</dbReference>
<evidence type="ECO:0000256" key="1">
    <source>
        <dbReference type="SAM" id="Phobius"/>
    </source>
</evidence>
<dbReference type="PROSITE" id="PS50965">
    <property type="entry name" value="NERD"/>
    <property type="match status" value="1"/>
</dbReference>
<dbReference type="EMBL" id="JAGSCS010000002">
    <property type="protein sequence ID" value="MBR0575093.1"/>
    <property type="molecule type" value="Genomic_DNA"/>
</dbReference>
<organism evidence="3 4">
    <name type="scientific">Proteiniclasticum sediminis</name>
    <dbReference type="NCBI Taxonomy" id="2804028"/>
    <lineage>
        <taxon>Bacteria</taxon>
        <taxon>Bacillati</taxon>
        <taxon>Bacillota</taxon>
        <taxon>Clostridia</taxon>
        <taxon>Eubacteriales</taxon>
        <taxon>Clostridiaceae</taxon>
        <taxon>Proteiniclasticum</taxon>
    </lineage>
</organism>
<keyword evidence="1" id="KW-1133">Transmembrane helix</keyword>
<feature type="transmembrane region" description="Helical" evidence="1">
    <location>
        <begin position="20"/>
        <end position="47"/>
    </location>
</feature>
<dbReference type="InterPro" id="IPR011528">
    <property type="entry name" value="NERD"/>
</dbReference>
<evidence type="ECO:0000259" key="2">
    <source>
        <dbReference type="PROSITE" id="PS50965"/>
    </source>
</evidence>
<comment type="caution">
    <text evidence="3">The sequence shown here is derived from an EMBL/GenBank/DDBJ whole genome shotgun (WGS) entry which is preliminary data.</text>
</comment>
<reference evidence="3" key="1">
    <citation type="submission" date="2021-04" db="EMBL/GenBank/DDBJ databases">
        <title>Proteiniclasticum sedimins sp. nov., an obligate anaerobic bacterium isolated from anaerobic sludge.</title>
        <authorList>
            <person name="Liu J."/>
        </authorList>
    </citation>
    <scope>NUCLEOTIDE SEQUENCE</scope>
    <source>
        <strain evidence="3">BAD-10</strain>
    </source>
</reference>
<feature type="domain" description="NERD" evidence="2">
    <location>
        <begin position="55"/>
        <end position="175"/>
    </location>
</feature>
<accession>A0A941CNU4</accession>
<evidence type="ECO:0000313" key="3">
    <source>
        <dbReference type="EMBL" id="MBR0575093.1"/>
    </source>
</evidence>
<sequence length="227" mass="25564">MAKTVHKINHLKTAVWRNRVYAGLVFLPMLYHGAAVFLSLPLAVFFLRRARILEGGARGEDETGRVLKKLPDGYTILGDLTVKTQGREAQLDHVVVGPAGVFIIETKNMKGRISGKDGDQEITQEKRNERGQLIIVRSYNPIKQVSTHVRRVEEILQEAKLRIPVKGAVFFTHPQADVQIATRTIPVFTLKRDQGEGLLRYLQNPGKGRLLSHEECQRVVKTIRKSA</sequence>
<evidence type="ECO:0000313" key="4">
    <source>
        <dbReference type="Proteomes" id="UP000675379"/>
    </source>
</evidence>
<keyword evidence="1" id="KW-0812">Transmembrane</keyword>
<keyword evidence="1" id="KW-0472">Membrane</keyword>
<gene>
    <name evidence="3" type="ORF">KCG48_01940</name>
</gene>
<dbReference type="RefSeq" id="WP_211799614.1">
    <property type="nucleotide sequence ID" value="NZ_JAGSCS010000002.1"/>
</dbReference>